<accession>A0A803LR31</accession>
<evidence type="ECO:0000259" key="2">
    <source>
        <dbReference type="Pfam" id="PF14547"/>
    </source>
</evidence>
<dbReference type="Proteomes" id="UP000596660">
    <property type="component" value="Unplaced"/>
</dbReference>
<keyword evidence="1" id="KW-0732">Signal</keyword>
<dbReference type="Gramene" id="AUR62017409-RA">
    <property type="protein sequence ID" value="AUR62017409-RA:cds"/>
    <property type="gene ID" value="AUR62017409"/>
</dbReference>
<evidence type="ECO:0000313" key="3">
    <source>
        <dbReference type="EnsemblPlants" id="AUR62017410-RA:cds"/>
    </source>
</evidence>
<dbReference type="Pfam" id="PF14547">
    <property type="entry name" value="Hydrophob_seed"/>
    <property type="match status" value="1"/>
</dbReference>
<dbReference type="SMR" id="A0A803LR31"/>
<reference evidence="3" key="1">
    <citation type="journal article" date="2017" name="Nature">
        <title>The genome of Chenopodium quinoa.</title>
        <authorList>
            <person name="Jarvis D.E."/>
            <person name="Ho Y.S."/>
            <person name="Lightfoot D.J."/>
            <person name="Schmoeckel S.M."/>
            <person name="Li B."/>
            <person name="Borm T.J.A."/>
            <person name="Ohyanagi H."/>
            <person name="Mineta K."/>
            <person name="Michell C.T."/>
            <person name="Saber N."/>
            <person name="Kharbatia N.M."/>
            <person name="Rupper R.R."/>
            <person name="Sharp A.R."/>
            <person name="Dally N."/>
            <person name="Boughton B.A."/>
            <person name="Woo Y.H."/>
            <person name="Gao G."/>
            <person name="Schijlen E.G.W.M."/>
            <person name="Guo X."/>
            <person name="Momin A.A."/>
            <person name="Negrao S."/>
            <person name="Al-Babili S."/>
            <person name="Gehring C."/>
            <person name="Roessner U."/>
            <person name="Jung C."/>
            <person name="Murphy K."/>
            <person name="Arold S.T."/>
            <person name="Gojobori T."/>
            <person name="van der Linden C.G."/>
            <person name="van Loo E.N."/>
            <person name="Jellen E.N."/>
            <person name="Maughan P.J."/>
            <person name="Tester M."/>
        </authorList>
    </citation>
    <scope>NUCLEOTIDE SEQUENCE [LARGE SCALE GENOMIC DNA]</scope>
    <source>
        <strain evidence="3">cv. PI 614886</strain>
    </source>
</reference>
<reference evidence="3" key="2">
    <citation type="submission" date="2021-03" db="UniProtKB">
        <authorList>
            <consortium name="EnsemblPlants"/>
        </authorList>
    </citation>
    <scope>IDENTIFICATION</scope>
</reference>
<dbReference type="EnsemblPlants" id="AUR62017410-RA">
    <property type="protein sequence ID" value="AUR62017410-RA:cds"/>
    <property type="gene ID" value="AUR62017410"/>
</dbReference>
<feature type="chain" id="PRO_5043241802" description="Hydrophobic seed protein domain-containing protein" evidence="1">
    <location>
        <begin position="23"/>
        <end position="125"/>
    </location>
</feature>
<feature type="domain" description="Hydrophobic seed protein" evidence="2">
    <location>
        <begin position="29"/>
        <end position="79"/>
    </location>
</feature>
<name>A0A803LR31_CHEQI</name>
<accession>A0A803LR30</accession>
<feature type="signal peptide" evidence="1">
    <location>
        <begin position="1"/>
        <end position="22"/>
    </location>
</feature>
<evidence type="ECO:0000313" key="4">
    <source>
        <dbReference type="Proteomes" id="UP000596660"/>
    </source>
</evidence>
<dbReference type="OMA" id="AVCLCTN"/>
<dbReference type="AlphaFoldDB" id="A0A803LR31"/>
<evidence type="ECO:0000256" key="1">
    <source>
        <dbReference type="SAM" id="SignalP"/>
    </source>
</evidence>
<protein>
    <recommendedName>
        <fullName evidence="2">Hydrophobic seed protein domain-containing protein</fullName>
    </recommendedName>
</protein>
<keyword evidence="4" id="KW-1185">Reference proteome</keyword>
<gene>
    <name evidence="3" type="primary">LOC110719740</name>
</gene>
<dbReference type="EnsemblPlants" id="AUR62017409-RA">
    <property type="protein sequence ID" value="AUR62017409-RA:cds"/>
    <property type="gene ID" value="AUR62017409"/>
</dbReference>
<dbReference type="InterPro" id="IPR036312">
    <property type="entry name" value="Bifun_inhib/LTP/seed_sf"/>
</dbReference>
<dbReference type="InterPro" id="IPR051636">
    <property type="entry name" value="Plant_LTP/defense-related"/>
</dbReference>
<proteinExistence type="predicted"/>
<dbReference type="SUPFAM" id="SSF47699">
    <property type="entry name" value="Bifunctional inhibitor/lipid-transfer protein/seed storage 2S albumin"/>
    <property type="match status" value="1"/>
</dbReference>
<organism evidence="3 4">
    <name type="scientific">Chenopodium quinoa</name>
    <name type="common">Quinoa</name>
    <dbReference type="NCBI Taxonomy" id="63459"/>
    <lineage>
        <taxon>Eukaryota</taxon>
        <taxon>Viridiplantae</taxon>
        <taxon>Streptophyta</taxon>
        <taxon>Embryophyta</taxon>
        <taxon>Tracheophyta</taxon>
        <taxon>Spermatophyta</taxon>
        <taxon>Magnoliopsida</taxon>
        <taxon>eudicotyledons</taxon>
        <taxon>Gunneridae</taxon>
        <taxon>Pentapetalae</taxon>
        <taxon>Caryophyllales</taxon>
        <taxon>Chenopodiaceae</taxon>
        <taxon>Chenopodioideae</taxon>
        <taxon>Atripliceae</taxon>
        <taxon>Chenopodium</taxon>
    </lineage>
</organism>
<dbReference type="Gramene" id="AUR62017410-RA">
    <property type="protein sequence ID" value="AUR62017410-RA:cds"/>
    <property type="gene ID" value="AUR62017410"/>
</dbReference>
<dbReference type="OrthoDB" id="1071327at2759"/>
<dbReference type="InterPro" id="IPR027923">
    <property type="entry name" value="Hydrophob_seed_dom"/>
</dbReference>
<dbReference type="Gene3D" id="1.10.110.10">
    <property type="entry name" value="Plant lipid-transfer and hydrophobic proteins"/>
    <property type="match status" value="1"/>
</dbReference>
<sequence length="125" mass="12925">MASKSGVVFMMLNLALFAFVSANAATCPDLNVCLEVANGLVSVQFGSQTRTECCQLIHGIADADLALCLCTSLKYTPLGSTLGGLLNSLLGGLLGGSDLINKELVAVVNACGYNNPTQYSCPAVY</sequence>
<dbReference type="PANTHER" id="PTHR31731">
    <property type="match status" value="1"/>
</dbReference>